<dbReference type="EMBL" id="GBXM01105548">
    <property type="protein sequence ID" value="JAH03029.1"/>
    <property type="molecule type" value="Transcribed_RNA"/>
</dbReference>
<accession>A0A0E9PER5</accession>
<organism evidence="1">
    <name type="scientific">Anguilla anguilla</name>
    <name type="common">European freshwater eel</name>
    <name type="synonym">Muraena anguilla</name>
    <dbReference type="NCBI Taxonomy" id="7936"/>
    <lineage>
        <taxon>Eukaryota</taxon>
        <taxon>Metazoa</taxon>
        <taxon>Chordata</taxon>
        <taxon>Craniata</taxon>
        <taxon>Vertebrata</taxon>
        <taxon>Euteleostomi</taxon>
        <taxon>Actinopterygii</taxon>
        <taxon>Neopterygii</taxon>
        <taxon>Teleostei</taxon>
        <taxon>Anguilliformes</taxon>
        <taxon>Anguillidae</taxon>
        <taxon>Anguilla</taxon>
    </lineage>
</organism>
<protein>
    <submittedName>
        <fullName evidence="1">Uncharacterized protein</fullName>
    </submittedName>
</protein>
<name>A0A0E9PER5_ANGAN</name>
<proteinExistence type="predicted"/>
<dbReference type="AlphaFoldDB" id="A0A0E9PER5"/>
<reference evidence="1" key="2">
    <citation type="journal article" date="2015" name="Fish Shellfish Immunol.">
        <title>Early steps in the European eel (Anguilla anguilla)-Vibrio vulnificus interaction in the gills: Role of the RtxA13 toxin.</title>
        <authorList>
            <person name="Callol A."/>
            <person name="Pajuelo D."/>
            <person name="Ebbesson L."/>
            <person name="Teles M."/>
            <person name="MacKenzie S."/>
            <person name="Amaro C."/>
        </authorList>
    </citation>
    <scope>NUCLEOTIDE SEQUENCE</scope>
</reference>
<reference evidence="1" key="1">
    <citation type="submission" date="2014-11" db="EMBL/GenBank/DDBJ databases">
        <authorList>
            <person name="Amaro Gonzalez C."/>
        </authorList>
    </citation>
    <scope>NUCLEOTIDE SEQUENCE</scope>
</reference>
<evidence type="ECO:0000313" key="1">
    <source>
        <dbReference type="EMBL" id="JAH03029.1"/>
    </source>
</evidence>
<sequence length="94" mass="10255">MKFFHGLKLSLDQCLQVPSSFQNLGQGPAQLCGFGSPLLNRLVSVQGLYGVEDHSDFALDGPPSAGLGRWHNFQCRLLQSFPSPVQFPGLPPRC</sequence>